<protein>
    <submittedName>
        <fullName evidence="1">Uncharacterized protein</fullName>
    </submittedName>
</protein>
<sequence length="71" mass="7960">MEGGNLHLPFLARAPSPKRVQEMFLHGSWLDDSSGESLINPCACLQMIGRSSIRLIHLFSDIHPWLTRSMG</sequence>
<organism evidence="1">
    <name type="scientific">Arundo donax</name>
    <name type="common">Giant reed</name>
    <name type="synonym">Donax arundinaceus</name>
    <dbReference type="NCBI Taxonomy" id="35708"/>
    <lineage>
        <taxon>Eukaryota</taxon>
        <taxon>Viridiplantae</taxon>
        <taxon>Streptophyta</taxon>
        <taxon>Embryophyta</taxon>
        <taxon>Tracheophyta</taxon>
        <taxon>Spermatophyta</taxon>
        <taxon>Magnoliopsida</taxon>
        <taxon>Liliopsida</taxon>
        <taxon>Poales</taxon>
        <taxon>Poaceae</taxon>
        <taxon>PACMAD clade</taxon>
        <taxon>Arundinoideae</taxon>
        <taxon>Arundineae</taxon>
        <taxon>Arundo</taxon>
    </lineage>
</organism>
<reference evidence="1" key="1">
    <citation type="submission" date="2014-09" db="EMBL/GenBank/DDBJ databases">
        <authorList>
            <person name="Magalhaes I.L.F."/>
            <person name="Oliveira U."/>
            <person name="Santos F.R."/>
            <person name="Vidigal T.H.D.A."/>
            <person name="Brescovit A.D."/>
            <person name="Santos A.J."/>
        </authorList>
    </citation>
    <scope>NUCLEOTIDE SEQUENCE</scope>
    <source>
        <tissue evidence="1">Shoot tissue taken approximately 20 cm above the soil surface</tissue>
    </source>
</reference>
<name>A0A0A9DIW0_ARUDO</name>
<dbReference type="AlphaFoldDB" id="A0A0A9DIW0"/>
<reference evidence="1" key="2">
    <citation type="journal article" date="2015" name="Data Brief">
        <title>Shoot transcriptome of the giant reed, Arundo donax.</title>
        <authorList>
            <person name="Barrero R.A."/>
            <person name="Guerrero F.D."/>
            <person name="Moolhuijzen P."/>
            <person name="Goolsby J.A."/>
            <person name="Tidwell J."/>
            <person name="Bellgard S.E."/>
            <person name="Bellgard M.I."/>
        </authorList>
    </citation>
    <scope>NUCLEOTIDE SEQUENCE</scope>
    <source>
        <tissue evidence="1">Shoot tissue taken approximately 20 cm above the soil surface</tissue>
    </source>
</reference>
<dbReference type="EMBL" id="GBRH01210149">
    <property type="protein sequence ID" value="JAD87746.1"/>
    <property type="molecule type" value="Transcribed_RNA"/>
</dbReference>
<evidence type="ECO:0000313" key="1">
    <source>
        <dbReference type="EMBL" id="JAD87746.1"/>
    </source>
</evidence>
<accession>A0A0A9DIW0</accession>
<proteinExistence type="predicted"/>